<comment type="similarity">
    <text evidence="1 7">Belongs to the endoribonuclease YbeY family.</text>
</comment>
<proteinExistence type="inferred from homology"/>
<dbReference type="InterPro" id="IPR020549">
    <property type="entry name" value="YbeY_CS"/>
</dbReference>
<dbReference type="NCBIfam" id="TIGR00043">
    <property type="entry name" value="rRNA maturation RNase YbeY"/>
    <property type="match status" value="1"/>
</dbReference>
<evidence type="ECO:0000313" key="9">
    <source>
        <dbReference type="Proteomes" id="UP000317648"/>
    </source>
</evidence>
<comment type="function">
    <text evidence="7">Single strand-specific metallo-endoribonuclease involved in late-stage 70S ribosome quality control and in maturation of the 3' terminus of the 16S rRNA.</text>
</comment>
<keyword evidence="4 7" id="KW-0255">Endonuclease</keyword>
<dbReference type="InterPro" id="IPR023091">
    <property type="entry name" value="MetalPrtase_cat_dom_sf_prd"/>
</dbReference>
<dbReference type="Gene3D" id="3.40.390.30">
    <property type="entry name" value="Metalloproteases ('zincins'), catalytic domain"/>
    <property type="match status" value="1"/>
</dbReference>
<dbReference type="Proteomes" id="UP000317648">
    <property type="component" value="Chromosome"/>
</dbReference>
<organism evidence="8 9">
    <name type="scientific">Lignipirellula cremea</name>
    <dbReference type="NCBI Taxonomy" id="2528010"/>
    <lineage>
        <taxon>Bacteria</taxon>
        <taxon>Pseudomonadati</taxon>
        <taxon>Planctomycetota</taxon>
        <taxon>Planctomycetia</taxon>
        <taxon>Pirellulales</taxon>
        <taxon>Pirellulaceae</taxon>
        <taxon>Lignipirellula</taxon>
    </lineage>
</organism>
<gene>
    <name evidence="7 8" type="primary">ybeY</name>
    <name evidence="8" type="ORF">Pla8534_60040</name>
</gene>
<keyword evidence="3 7" id="KW-0479">Metal-binding</keyword>
<comment type="cofactor">
    <cofactor evidence="7">
        <name>Zn(2+)</name>
        <dbReference type="ChEBI" id="CHEBI:29105"/>
    </cofactor>
    <text evidence="7">Binds 1 zinc ion.</text>
</comment>
<dbReference type="EMBL" id="CP036433">
    <property type="protein sequence ID" value="QDU98143.1"/>
    <property type="molecule type" value="Genomic_DNA"/>
</dbReference>
<dbReference type="GO" id="GO:0008270">
    <property type="term" value="F:zinc ion binding"/>
    <property type="evidence" value="ECO:0007669"/>
    <property type="project" value="UniProtKB-UniRule"/>
</dbReference>
<dbReference type="PROSITE" id="PS01306">
    <property type="entry name" value="UPF0054"/>
    <property type="match status" value="1"/>
</dbReference>
<dbReference type="RefSeq" id="WP_145057154.1">
    <property type="nucleotide sequence ID" value="NZ_CP036433.1"/>
</dbReference>
<dbReference type="GO" id="GO:0004222">
    <property type="term" value="F:metalloendopeptidase activity"/>
    <property type="evidence" value="ECO:0007669"/>
    <property type="project" value="InterPro"/>
</dbReference>
<dbReference type="GO" id="GO:0004521">
    <property type="term" value="F:RNA endonuclease activity"/>
    <property type="evidence" value="ECO:0007669"/>
    <property type="project" value="UniProtKB-UniRule"/>
</dbReference>
<keyword evidence="9" id="KW-1185">Reference proteome</keyword>
<evidence type="ECO:0000256" key="2">
    <source>
        <dbReference type="ARBA" id="ARBA00022722"/>
    </source>
</evidence>
<dbReference type="GO" id="GO:0006364">
    <property type="term" value="P:rRNA processing"/>
    <property type="evidence" value="ECO:0007669"/>
    <property type="project" value="UniProtKB-UniRule"/>
</dbReference>
<dbReference type="KEGG" id="lcre:Pla8534_60040"/>
<dbReference type="SUPFAM" id="SSF55486">
    <property type="entry name" value="Metalloproteases ('zincins'), catalytic domain"/>
    <property type="match status" value="1"/>
</dbReference>
<dbReference type="EC" id="3.1.-.-" evidence="7"/>
<evidence type="ECO:0000256" key="3">
    <source>
        <dbReference type="ARBA" id="ARBA00022723"/>
    </source>
</evidence>
<dbReference type="GO" id="GO:0005737">
    <property type="term" value="C:cytoplasm"/>
    <property type="evidence" value="ECO:0007669"/>
    <property type="project" value="UniProtKB-SubCell"/>
</dbReference>
<dbReference type="PANTHER" id="PTHR46986">
    <property type="entry name" value="ENDORIBONUCLEASE YBEY, CHLOROPLASTIC"/>
    <property type="match status" value="1"/>
</dbReference>
<dbReference type="InterPro" id="IPR002036">
    <property type="entry name" value="YbeY"/>
</dbReference>
<feature type="binding site" evidence="7">
    <location>
        <position position="119"/>
    </location>
    <ligand>
        <name>Zn(2+)</name>
        <dbReference type="ChEBI" id="CHEBI:29105"/>
        <note>catalytic</note>
    </ligand>
</feature>
<dbReference type="OrthoDB" id="9807740at2"/>
<comment type="subcellular location">
    <subcellularLocation>
        <location evidence="7">Cytoplasm</location>
    </subcellularLocation>
</comment>
<evidence type="ECO:0000256" key="7">
    <source>
        <dbReference type="HAMAP-Rule" id="MF_00009"/>
    </source>
</evidence>
<keyword evidence="2 7" id="KW-0540">Nuclease</keyword>
<name>A0A518E253_9BACT</name>
<evidence type="ECO:0000256" key="5">
    <source>
        <dbReference type="ARBA" id="ARBA00022801"/>
    </source>
</evidence>
<dbReference type="AlphaFoldDB" id="A0A518E253"/>
<sequence>MNASSSPPLELDCTNRQTRLPVEERPLLEGLRLVLHEAGVRTGAVSLAIVDDPAMHVLNREHLEHDYPTDVLSFLFDRQGEHLEGEIIVSVDTAQSSAADLQIPWAHELLLYVVHGALHLVGHDDHSPAERQAMRAAESHYLAALGVCLPSLPEPQE</sequence>
<feature type="binding site" evidence="7">
    <location>
        <position position="125"/>
    </location>
    <ligand>
        <name>Zn(2+)</name>
        <dbReference type="ChEBI" id="CHEBI:29105"/>
        <note>catalytic</note>
    </ligand>
</feature>
<keyword evidence="7" id="KW-0963">Cytoplasm</keyword>
<evidence type="ECO:0000313" key="8">
    <source>
        <dbReference type="EMBL" id="QDU98143.1"/>
    </source>
</evidence>
<reference evidence="8 9" key="1">
    <citation type="submission" date="2019-02" db="EMBL/GenBank/DDBJ databases">
        <title>Deep-cultivation of Planctomycetes and their phenomic and genomic characterization uncovers novel biology.</title>
        <authorList>
            <person name="Wiegand S."/>
            <person name="Jogler M."/>
            <person name="Boedeker C."/>
            <person name="Pinto D."/>
            <person name="Vollmers J."/>
            <person name="Rivas-Marin E."/>
            <person name="Kohn T."/>
            <person name="Peeters S.H."/>
            <person name="Heuer A."/>
            <person name="Rast P."/>
            <person name="Oberbeckmann S."/>
            <person name="Bunk B."/>
            <person name="Jeske O."/>
            <person name="Meyerdierks A."/>
            <person name="Storesund J.E."/>
            <person name="Kallscheuer N."/>
            <person name="Luecker S."/>
            <person name="Lage O.M."/>
            <person name="Pohl T."/>
            <person name="Merkel B.J."/>
            <person name="Hornburger P."/>
            <person name="Mueller R.-W."/>
            <person name="Bruemmer F."/>
            <person name="Labrenz M."/>
            <person name="Spormann A.M."/>
            <person name="Op den Camp H."/>
            <person name="Overmann J."/>
            <person name="Amann R."/>
            <person name="Jetten M.S.M."/>
            <person name="Mascher T."/>
            <person name="Medema M.H."/>
            <person name="Devos D.P."/>
            <person name="Kaster A.-K."/>
            <person name="Ovreas L."/>
            <person name="Rohde M."/>
            <person name="Galperin M.Y."/>
            <person name="Jogler C."/>
        </authorList>
    </citation>
    <scope>NUCLEOTIDE SEQUENCE [LARGE SCALE GENOMIC DNA]</scope>
    <source>
        <strain evidence="8 9">Pla85_3_4</strain>
    </source>
</reference>
<dbReference type="Pfam" id="PF02130">
    <property type="entry name" value="YbeY"/>
    <property type="match status" value="1"/>
</dbReference>
<keyword evidence="7" id="KW-0690">Ribosome biogenesis</keyword>
<evidence type="ECO:0000256" key="4">
    <source>
        <dbReference type="ARBA" id="ARBA00022759"/>
    </source>
</evidence>
<keyword evidence="5 7" id="KW-0378">Hydrolase</keyword>
<dbReference type="HAMAP" id="MF_00009">
    <property type="entry name" value="Endoribonucl_YbeY"/>
    <property type="match status" value="1"/>
</dbReference>
<dbReference type="PANTHER" id="PTHR46986:SF1">
    <property type="entry name" value="ENDORIBONUCLEASE YBEY, CHLOROPLASTIC"/>
    <property type="match status" value="1"/>
</dbReference>
<protein>
    <recommendedName>
        <fullName evidence="7">Endoribonuclease YbeY</fullName>
        <ecNumber evidence="7">3.1.-.-</ecNumber>
    </recommendedName>
</protein>
<evidence type="ECO:0000256" key="6">
    <source>
        <dbReference type="ARBA" id="ARBA00022833"/>
    </source>
</evidence>
<feature type="binding site" evidence="7">
    <location>
        <position position="115"/>
    </location>
    <ligand>
        <name>Zn(2+)</name>
        <dbReference type="ChEBI" id="CHEBI:29105"/>
        <note>catalytic</note>
    </ligand>
</feature>
<keyword evidence="6 7" id="KW-0862">Zinc</keyword>
<evidence type="ECO:0000256" key="1">
    <source>
        <dbReference type="ARBA" id="ARBA00010875"/>
    </source>
</evidence>
<accession>A0A518E253</accession>
<keyword evidence="7" id="KW-0698">rRNA processing</keyword>